<dbReference type="EMBL" id="ML993612">
    <property type="protein sequence ID" value="KAF2162752.1"/>
    <property type="molecule type" value="Genomic_DNA"/>
</dbReference>
<dbReference type="AlphaFoldDB" id="A0A6A6CA26"/>
<sequence>MITPKRLAVALAVFSVSTTTLAAPASPFDAAPSLALRDATEPPPTACTVQEKGESDNYGITVPIAHTHDKCIEAHSAISEYTASFNDAWLCEPYGDWTILIFTAKKEAADNIDEAFRRVFPGFTFQCANTTAVKVNSLFARHIPGTCILLEKDPLDLYQVHMPVEIGVNRCDESKNQLAPYIDEASWTCTVFGIDHNLMLSAPKGSAGHINEELVELYPIWDLLCGDPSKAVLEKDVGVDGPIATHSQDCKAVNCPDT</sequence>
<keyword evidence="3" id="KW-1185">Reference proteome</keyword>
<reference evidence="2" key="1">
    <citation type="journal article" date="2020" name="Stud. Mycol.">
        <title>101 Dothideomycetes genomes: a test case for predicting lifestyles and emergence of pathogens.</title>
        <authorList>
            <person name="Haridas S."/>
            <person name="Albert R."/>
            <person name="Binder M."/>
            <person name="Bloem J."/>
            <person name="Labutti K."/>
            <person name="Salamov A."/>
            <person name="Andreopoulos B."/>
            <person name="Baker S."/>
            <person name="Barry K."/>
            <person name="Bills G."/>
            <person name="Bluhm B."/>
            <person name="Cannon C."/>
            <person name="Castanera R."/>
            <person name="Culley D."/>
            <person name="Daum C."/>
            <person name="Ezra D."/>
            <person name="Gonzalez J."/>
            <person name="Henrissat B."/>
            <person name="Kuo A."/>
            <person name="Liang C."/>
            <person name="Lipzen A."/>
            <person name="Lutzoni F."/>
            <person name="Magnuson J."/>
            <person name="Mondo S."/>
            <person name="Nolan M."/>
            <person name="Ohm R."/>
            <person name="Pangilinan J."/>
            <person name="Park H.-J."/>
            <person name="Ramirez L."/>
            <person name="Alfaro M."/>
            <person name="Sun H."/>
            <person name="Tritt A."/>
            <person name="Yoshinaga Y."/>
            <person name="Zwiers L.-H."/>
            <person name="Turgeon B."/>
            <person name="Goodwin S."/>
            <person name="Spatafora J."/>
            <person name="Crous P."/>
            <person name="Grigoriev I."/>
        </authorList>
    </citation>
    <scope>NUCLEOTIDE SEQUENCE</scope>
    <source>
        <strain evidence="2">ATCC 36951</strain>
    </source>
</reference>
<accession>A0A6A6CA26</accession>
<dbReference type="GeneID" id="54561642"/>
<feature type="signal peptide" evidence="1">
    <location>
        <begin position="1"/>
        <end position="22"/>
    </location>
</feature>
<protein>
    <submittedName>
        <fullName evidence="2">Uncharacterized protein</fullName>
    </submittedName>
</protein>
<name>A0A6A6CA26_ZASCE</name>
<feature type="chain" id="PRO_5025623460" evidence="1">
    <location>
        <begin position="23"/>
        <end position="258"/>
    </location>
</feature>
<gene>
    <name evidence="2" type="ORF">M409DRAFT_26990</name>
</gene>
<evidence type="ECO:0000313" key="2">
    <source>
        <dbReference type="EMBL" id="KAF2162752.1"/>
    </source>
</evidence>
<dbReference type="Proteomes" id="UP000799537">
    <property type="component" value="Unassembled WGS sequence"/>
</dbReference>
<evidence type="ECO:0000256" key="1">
    <source>
        <dbReference type="SAM" id="SignalP"/>
    </source>
</evidence>
<evidence type="ECO:0000313" key="3">
    <source>
        <dbReference type="Proteomes" id="UP000799537"/>
    </source>
</evidence>
<proteinExistence type="predicted"/>
<dbReference type="RefSeq" id="XP_033663641.1">
    <property type="nucleotide sequence ID" value="XM_033808370.1"/>
</dbReference>
<keyword evidence="1" id="KW-0732">Signal</keyword>
<organism evidence="2 3">
    <name type="scientific">Zasmidium cellare ATCC 36951</name>
    <dbReference type="NCBI Taxonomy" id="1080233"/>
    <lineage>
        <taxon>Eukaryota</taxon>
        <taxon>Fungi</taxon>
        <taxon>Dikarya</taxon>
        <taxon>Ascomycota</taxon>
        <taxon>Pezizomycotina</taxon>
        <taxon>Dothideomycetes</taxon>
        <taxon>Dothideomycetidae</taxon>
        <taxon>Mycosphaerellales</taxon>
        <taxon>Mycosphaerellaceae</taxon>
        <taxon>Zasmidium</taxon>
    </lineage>
</organism>